<feature type="coiled-coil region" evidence="2">
    <location>
        <begin position="187"/>
        <end position="262"/>
    </location>
</feature>
<evidence type="ECO:0000256" key="2">
    <source>
        <dbReference type="SAM" id="Coils"/>
    </source>
</evidence>
<proteinExistence type="predicted"/>
<feature type="compositionally biased region" description="Basic and acidic residues" evidence="3">
    <location>
        <begin position="350"/>
        <end position="513"/>
    </location>
</feature>
<reference evidence="4" key="1">
    <citation type="submission" date="2025-08" db="UniProtKB">
        <authorList>
            <consortium name="Ensembl"/>
        </authorList>
    </citation>
    <scope>IDENTIFICATION</scope>
</reference>
<dbReference type="Proteomes" id="UP000261620">
    <property type="component" value="Unplaced"/>
</dbReference>
<accession>A0A3Q4AK80</accession>
<protein>
    <submittedName>
        <fullName evidence="4">Uncharacterized protein</fullName>
    </submittedName>
</protein>
<feature type="region of interest" description="Disordered" evidence="3">
    <location>
        <begin position="1"/>
        <end position="84"/>
    </location>
</feature>
<feature type="compositionally biased region" description="Polar residues" evidence="3">
    <location>
        <begin position="7"/>
        <end position="31"/>
    </location>
</feature>
<dbReference type="Ensembl" id="ENSMMOT00000004689.1">
    <property type="protein sequence ID" value="ENSMMOP00000004605.1"/>
    <property type="gene ID" value="ENSMMOG00000003670.1"/>
</dbReference>
<dbReference type="AlphaFoldDB" id="A0A3Q4AK80"/>
<evidence type="ECO:0000313" key="4">
    <source>
        <dbReference type="Ensembl" id="ENSMMOP00000004605.1"/>
    </source>
</evidence>
<name>A0A3Q4AK80_MOLML</name>
<dbReference type="PANTHER" id="PTHR28638">
    <property type="entry name" value="CELL CYCLE PROGRESSION PROTEIN 1"/>
    <property type="match status" value="1"/>
</dbReference>
<feature type="compositionally biased region" description="Basic and acidic residues" evidence="3">
    <location>
        <begin position="294"/>
        <end position="341"/>
    </location>
</feature>
<reference evidence="4" key="2">
    <citation type="submission" date="2025-09" db="UniProtKB">
        <authorList>
            <consortium name="Ensembl"/>
        </authorList>
    </citation>
    <scope>IDENTIFICATION</scope>
</reference>
<feature type="region of interest" description="Disordered" evidence="3">
    <location>
        <begin position="294"/>
        <end position="522"/>
    </location>
</feature>
<dbReference type="InterPro" id="IPR051990">
    <property type="entry name" value="CCPG1/PBIP1"/>
</dbReference>
<evidence type="ECO:0000313" key="5">
    <source>
        <dbReference type="Proteomes" id="UP000261620"/>
    </source>
</evidence>
<dbReference type="PANTHER" id="PTHR28638:SF3">
    <property type="entry name" value="PRE-B-CELL LEUKEMIA TRANSCRIPTION FACTOR-INTERACTING PROTEIN 1 ISOFORM X1"/>
    <property type="match status" value="1"/>
</dbReference>
<dbReference type="STRING" id="94237.ENSMMOP00000004605"/>
<feature type="region of interest" description="Disordered" evidence="3">
    <location>
        <begin position="649"/>
        <end position="675"/>
    </location>
</feature>
<evidence type="ECO:0000256" key="1">
    <source>
        <dbReference type="ARBA" id="ARBA00023054"/>
    </source>
</evidence>
<dbReference type="GO" id="GO:0016020">
    <property type="term" value="C:membrane"/>
    <property type="evidence" value="ECO:0007669"/>
    <property type="project" value="TreeGrafter"/>
</dbReference>
<dbReference type="OMA" id="WKEKSAW"/>
<keyword evidence="5" id="KW-1185">Reference proteome</keyword>
<feature type="region of interest" description="Disordered" evidence="3">
    <location>
        <begin position="111"/>
        <end position="133"/>
    </location>
</feature>
<sequence length="675" mass="78044">SGDKSTEPQPSVPTSITNATVPTSLEVSHTFTTDHDALSQSEGLPEVPAQPSPDSFSDSYTNVTPSPDEPPATLLNTETLGAVEPPQKETLLGLNWEGLRRSLLAALERIGRTEEEEEDEEEKEEEFHLPQREGDSGFSVNKCILGAVILLGLGTMFFSGSLVLCVLLCRQEWLNPEVPPPPVDAQNAELLNKLAKGNQQISLLQAQLQTQEEELEVAKGQAAEGAKERVWWEEVEKENSRLKKEMASLPVLQKENQRMKRELESVPALHKELDTLRATVTELKLSPGKPKRYSYETKAWRDQDKAGRGDEGKSWKDREGDKEWKEKIERKEWKDEKDCKKVKQVNEGMQWKEGKKDRKVGREHNGREEWRGEKEPKKEKDGYKESGKDRWEKKERGEKKEWKKNEWDGKRSGKDHSKEGKWKGERKQWEESKNHGKDGKGKDEGNKNKWKSENDNHDDEEWKRKNERKQWNESEWKSRNAKDWDKHGSHKPENKYFSNHGHEKEHVWGDRKPSHTHQQLSMEQPEYWVRQRSRLQRNPKSQHCVSMEACATTEGLQPVPLPEFEAILQTYLAKAEKVGVAASIREELKKFAAEYFKDGLFVHDQMRFRDFVEDLEDVLEDMVERDDGEEEDSAIEEEMDGFEREVMKKFSLPGAGEKQERSKGEWRKESGQGRG</sequence>
<evidence type="ECO:0000256" key="3">
    <source>
        <dbReference type="SAM" id="MobiDB-lite"/>
    </source>
</evidence>
<organism evidence="4 5">
    <name type="scientific">Mola mola</name>
    <name type="common">Ocean sunfish</name>
    <name type="synonym">Tetraodon mola</name>
    <dbReference type="NCBI Taxonomy" id="94237"/>
    <lineage>
        <taxon>Eukaryota</taxon>
        <taxon>Metazoa</taxon>
        <taxon>Chordata</taxon>
        <taxon>Craniata</taxon>
        <taxon>Vertebrata</taxon>
        <taxon>Euteleostomi</taxon>
        <taxon>Actinopterygii</taxon>
        <taxon>Neopterygii</taxon>
        <taxon>Teleostei</taxon>
        <taxon>Neoteleostei</taxon>
        <taxon>Acanthomorphata</taxon>
        <taxon>Eupercaria</taxon>
        <taxon>Tetraodontiformes</taxon>
        <taxon>Molidae</taxon>
        <taxon>Mola</taxon>
    </lineage>
</organism>
<feature type="compositionally biased region" description="Acidic residues" evidence="3">
    <location>
        <begin position="114"/>
        <end position="124"/>
    </location>
</feature>
<feature type="compositionally biased region" description="Polar residues" evidence="3">
    <location>
        <begin position="52"/>
        <end position="65"/>
    </location>
</feature>
<feature type="compositionally biased region" description="Basic and acidic residues" evidence="3">
    <location>
        <begin position="657"/>
        <end position="675"/>
    </location>
</feature>
<keyword evidence="1 2" id="KW-0175">Coiled coil</keyword>